<feature type="transmembrane region" description="Helical" evidence="1">
    <location>
        <begin position="109"/>
        <end position="126"/>
    </location>
</feature>
<feature type="transmembrane region" description="Helical" evidence="1">
    <location>
        <begin position="54"/>
        <end position="72"/>
    </location>
</feature>
<keyword evidence="1" id="KW-0812">Transmembrane</keyword>
<keyword evidence="1" id="KW-1133">Transmembrane helix</keyword>
<protein>
    <recommendedName>
        <fullName evidence="6">DUF5668 domain-containing protein</fullName>
    </recommendedName>
</protein>
<evidence type="ECO:0000313" key="5">
    <source>
        <dbReference type="Proteomes" id="UP000295176"/>
    </source>
</evidence>
<gene>
    <name evidence="3" type="ORF">C7957_10259</name>
    <name evidence="2" type="ORF">C8C76_10910</name>
</gene>
<dbReference type="EMBL" id="QAXS01000009">
    <property type="protein sequence ID" value="PTV99788.1"/>
    <property type="molecule type" value="Genomic_DNA"/>
</dbReference>
<evidence type="ECO:0008006" key="6">
    <source>
        <dbReference type="Google" id="ProtNLM"/>
    </source>
</evidence>
<dbReference type="Proteomes" id="UP000295176">
    <property type="component" value="Unassembled WGS sequence"/>
</dbReference>
<feature type="transmembrane region" description="Helical" evidence="1">
    <location>
        <begin position="138"/>
        <end position="156"/>
    </location>
</feature>
<evidence type="ECO:0000313" key="2">
    <source>
        <dbReference type="EMBL" id="PTV99788.1"/>
    </source>
</evidence>
<proteinExistence type="predicted"/>
<evidence type="ECO:0000313" key="3">
    <source>
        <dbReference type="EMBL" id="TDQ03964.1"/>
    </source>
</evidence>
<name>A0A2T5RKX3_9FIRM</name>
<accession>A0A2T5RKX3</accession>
<dbReference type="RefSeq" id="WP_108139338.1">
    <property type="nucleotide sequence ID" value="NZ_JBQPXQ010000044.1"/>
</dbReference>
<reference evidence="2 4" key="1">
    <citation type="submission" date="2018-04" db="EMBL/GenBank/DDBJ databases">
        <title>Subsurface microbial communities from deep shales in Ohio and West Virginia, USA.</title>
        <authorList>
            <person name="Wrighton K."/>
        </authorList>
    </citation>
    <scope>NUCLEOTIDE SEQUENCE [LARGE SCALE GENOMIC DNA]</scope>
    <source>
        <strain evidence="3 5">MSL 7</strain>
        <strain evidence="2 4">WC1</strain>
    </source>
</reference>
<evidence type="ECO:0000313" key="4">
    <source>
        <dbReference type="Proteomes" id="UP000244089"/>
    </source>
</evidence>
<dbReference type="EMBL" id="SNXX01000002">
    <property type="protein sequence ID" value="TDQ03964.1"/>
    <property type="molecule type" value="Genomic_DNA"/>
</dbReference>
<feature type="transmembrane region" description="Helical" evidence="1">
    <location>
        <begin position="7"/>
        <end position="23"/>
    </location>
</feature>
<organism evidence="2 4">
    <name type="scientific">Halanaerobium saccharolyticum</name>
    <dbReference type="NCBI Taxonomy" id="43595"/>
    <lineage>
        <taxon>Bacteria</taxon>
        <taxon>Bacillati</taxon>
        <taxon>Bacillota</taxon>
        <taxon>Clostridia</taxon>
        <taxon>Halanaerobiales</taxon>
        <taxon>Halanaerobiaceae</taxon>
        <taxon>Halanaerobium</taxon>
    </lineage>
</organism>
<dbReference type="OrthoDB" id="2113005at2"/>
<comment type="caution">
    <text evidence="2">The sequence shown here is derived from an EMBL/GenBank/DDBJ whole genome shotgun (WGS) entry which is preliminary data.</text>
</comment>
<evidence type="ECO:0000256" key="1">
    <source>
        <dbReference type="SAM" id="Phobius"/>
    </source>
</evidence>
<keyword evidence="1" id="KW-0472">Membrane</keyword>
<dbReference type="AlphaFoldDB" id="A0A2T5RKX3"/>
<feature type="transmembrane region" description="Helical" evidence="1">
    <location>
        <begin position="84"/>
        <end position="102"/>
    </location>
</feature>
<feature type="transmembrane region" description="Helical" evidence="1">
    <location>
        <begin position="29"/>
        <end position="47"/>
    </location>
</feature>
<sequence>MDKKKLGILLITIGIFILLNTLNLISDDIFLYLLSGGFIFTYFILGARKHYRNIGFLIPGAILLAIALFSDLERIDFIESLGGGFFFIMLGLAFLAILIHTSAFKKWDWPIYPAAALILFGLFVIFVDNNDFIQNLEYLNYITPVVLIGLGGFFLYQNRQNK</sequence>
<dbReference type="Proteomes" id="UP000244089">
    <property type="component" value="Unassembled WGS sequence"/>
</dbReference>